<organism evidence="1 2">
    <name type="scientific">Larkinella insperata</name>
    <dbReference type="NCBI Taxonomy" id="332158"/>
    <lineage>
        <taxon>Bacteria</taxon>
        <taxon>Pseudomonadati</taxon>
        <taxon>Bacteroidota</taxon>
        <taxon>Cytophagia</taxon>
        <taxon>Cytophagales</taxon>
        <taxon>Spirosomataceae</taxon>
        <taxon>Larkinella</taxon>
    </lineage>
</organism>
<evidence type="ECO:0000313" key="1">
    <source>
        <dbReference type="EMBL" id="MFD1141847.1"/>
    </source>
</evidence>
<name>A0ABW3Q901_9BACT</name>
<protein>
    <recommendedName>
        <fullName evidence="3">DKNYY family protein</fullName>
    </recommendedName>
</protein>
<comment type="caution">
    <text evidence="1">The sequence shown here is derived from an EMBL/GenBank/DDBJ whole genome shotgun (WGS) entry which is preliminary data.</text>
</comment>
<reference evidence="2" key="1">
    <citation type="journal article" date="2019" name="Int. J. Syst. Evol. Microbiol.">
        <title>The Global Catalogue of Microorganisms (GCM) 10K type strain sequencing project: providing services to taxonomists for standard genome sequencing and annotation.</title>
        <authorList>
            <consortium name="The Broad Institute Genomics Platform"/>
            <consortium name="The Broad Institute Genome Sequencing Center for Infectious Disease"/>
            <person name="Wu L."/>
            <person name="Ma J."/>
        </authorList>
    </citation>
    <scope>NUCLEOTIDE SEQUENCE [LARGE SCALE GENOMIC DNA]</scope>
    <source>
        <strain evidence="2">CCUG 55608</strain>
    </source>
</reference>
<evidence type="ECO:0008006" key="3">
    <source>
        <dbReference type="Google" id="ProtNLM"/>
    </source>
</evidence>
<sequence length="545" mass="63022">MTSYHNRPFEEIKPQGQFTKKRVHIDHQDLSDLLHDEPIDFLSEKVVLSESLVVYGIWYWEYNYKAGKWIFKGLYRNGFFDLLASRGYYKRYSSDEKMVMWIKDTNGIIEEVTIAHLMDVAKDCVAQQTDIQFEHDRDILTATAELCQEKFKAQHHLIFNASSLLNLETHRKQFFVDTPTSAYFFYQNGIVEATADQVVVHPYNLLKDRCVWKSQVIKRVFDPEADGPNSQMALFDYNTCNGSPERLNTRRTGCGYLLHRHNSPIRNQAIICNDEVITSAKEARGRTGKGLWFHAIAQVRSGCLLDGKGFNEEDRFCFQRVEAHHNFVCLDDPKPKLDFKRFFSLSTEGWVIERKNKLSLHIPPAESPKLLILSNTILDNEGTSNKARQFVIEFSNHYSKQIITGTEEPIRAEHGCVFFSDDWGPDEWACFDQYMISNCQLYLKHGLIPGDMSNVAANRLRQTAGDDFFEFVTQHDNGKGLQANTYYDSTQLFGQFRTIYQFDEKELKQRGFTERLKKYGASKGWDFQRKTGGPSGGFWYVSKAG</sequence>
<dbReference type="EMBL" id="JBHTLP010000008">
    <property type="protein sequence ID" value="MFD1141847.1"/>
    <property type="molecule type" value="Genomic_DNA"/>
</dbReference>
<dbReference type="Proteomes" id="UP001597116">
    <property type="component" value="Unassembled WGS sequence"/>
</dbReference>
<keyword evidence="2" id="KW-1185">Reference proteome</keyword>
<accession>A0ABW3Q901</accession>
<proteinExistence type="predicted"/>
<dbReference type="RefSeq" id="WP_265992341.1">
    <property type="nucleotide sequence ID" value="NZ_CP110973.1"/>
</dbReference>
<evidence type="ECO:0000313" key="2">
    <source>
        <dbReference type="Proteomes" id="UP001597116"/>
    </source>
</evidence>
<gene>
    <name evidence="1" type="ORF">ACFQ4C_12040</name>
</gene>